<keyword evidence="2" id="KW-1185">Reference proteome</keyword>
<name>A0A1G6TCR8_NIADE</name>
<accession>A0A1G6TCR8</accession>
<evidence type="ECO:0000313" key="2">
    <source>
        <dbReference type="Proteomes" id="UP000198757"/>
    </source>
</evidence>
<dbReference type="Pfam" id="PF26559">
    <property type="entry name" value="DUF8184"/>
    <property type="match status" value="1"/>
</dbReference>
<dbReference type="EMBL" id="FMZO01000007">
    <property type="protein sequence ID" value="SDD26870.1"/>
    <property type="molecule type" value="Genomic_DNA"/>
</dbReference>
<reference evidence="2" key="1">
    <citation type="submission" date="2016-10" db="EMBL/GenBank/DDBJ databases">
        <authorList>
            <person name="Varghese N."/>
            <person name="Submissions S."/>
        </authorList>
    </citation>
    <scope>NUCLEOTIDE SEQUENCE [LARGE SCALE GENOMIC DNA]</scope>
    <source>
        <strain evidence="2">DSM 25811 / CCM 8410 / LMG 26954 / E90</strain>
    </source>
</reference>
<gene>
    <name evidence="1" type="ORF">SAMN04487894_107173</name>
</gene>
<organism evidence="1 2">
    <name type="scientific">Niabella drilacis (strain DSM 25811 / CCM 8410 / CCUG 62505 / LMG 26954 / E90)</name>
    <dbReference type="NCBI Taxonomy" id="1285928"/>
    <lineage>
        <taxon>Bacteria</taxon>
        <taxon>Pseudomonadati</taxon>
        <taxon>Bacteroidota</taxon>
        <taxon>Chitinophagia</taxon>
        <taxon>Chitinophagales</taxon>
        <taxon>Chitinophagaceae</taxon>
        <taxon>Niabella</taxon>
    </lineage>
</organism>
<proteinExistence type="predicted"/>
<protein>
    <submittedName>
        <fullName evidence="1">Uncharacterized protein</fullName>
    </submittedName>
</protein>
<dbReference type="InterPro" id="IPR058497">
    <property type="entry name" value="DUF8184"/>
</dbReference>
<dbReference type="AlphaFoldDB" id="A0A1G6TCR8"/>
<dbReference type="Proteomes" id="UP000198757">
    <property type="component" value="Unassembled WGS sequence"/>
</dbReference>
<evidence type="ECO:0000313" key="1">
    <source>
        <dbReference type="EMBL" id="SDD26870.1"/>
    </source>
</evidence>
<sequence>MVFDSEKKLKVKRATVVFDPSIKEFSVILGERFLFSTDTRKFEWDRNPYDAPEGVPFFRNDN</sequence>